<keyword evidence="5" id="KW-0472">Membrane</keyword>
<dbReference type="Pfam" id="PF07681">
    <property type="entry name" value="DoxX"/>
    <property type="match status" value="1"/>
</dbReference>
<evidence type="ECO:0008006" key="8">
    <source>
        <dbReference type="Google" id="ProtNLM"/>
    </source>
</evidence>
<keyword evidence="3" id="KW-0812">Transmembrane</keyword>
<evidence type="ECO:0000256" key="5">
    <source>
        <dbReference type="ARBA" id="ARBA00023136"/>
    </source>
</evidence>
<dbReference type="GO" id="GO:0005886">
    <property type="term" value="C:plasma membrane"/>
    <property type="evidence" value="ECO:0007669"/>
    <property type="project" value="UniProtKB-SubCell"/>
</dbReference>
<dbReference type="EMBL" id="LGRX02015233">
    <property type="protein sequence ID" value="KAK3263593.1"/>
    <property type="molecule type" value="Genomic_DNA"/>
</dbReference>
<name>A0AAE0FQ08_9CHLO</name>
<comment type="subcellular location">
    <subcellularLocation>
        <location evidence="1">Cell membrane</location>
        <topology evidence="1">Multi-pass membrane protein</topology>
    </subcellularLocation>
</comment>
<keyword evidence="7" id="KW-1185">Reference proteome</keyword>
<proteinExistence type="predicted"/>
<evidence type="ECO:0000256" key="1">
    <source>
        <dbReference type="ARBA" id="ARBA00004651"/>
    </source>
</evidence>
<sequence>MSTIASVISAPRAMPVTVRTVGLRTSFKTAKASRTVRSIPMKASRITQRTRVVTKAARKQAPPPPVEETPSIAELALSPSSVETDLGQLTWAAIRAFSGLMMIHNGLDKLAGPEGFAQFVVEPYLGLPFPLFFTYAAAYAELVGAGLLIVGLLTRPAAATLFTTMGAAVVFHLKAGGAEGFPFAVVEAHQYSYEAASLYACLYLFFMVNGGGQYSVDALLSSRDD</sequence>
<dbReference type="AlphaFoldDB" id="A0AAE0FQ08"/>
<comment type="caution">
    <text evidence="6">The sequence shown here is derived from an EMBL/GenBank/DDBJ whole genome shotgun (WGS) entry which is preliminary data.</text>
</comment>
<dbReference type="Proteomes" id="UP001190700">
    <property type="component" value="Unassembled WGS sequence"/>
</dbReference>
<dbReference type="InterPro" id="IPR051907">
    <property type="entry name" value="DoxX-like_oxidoreductase"/>
</dbReference>
<evidence type="ECO:0000313" key="7">
    <source>
        <dbReference type="Proteomes" id="UP001190700"/>
    </source>
</evidence>
<evidence type="ECO:0000313" key="6">
    <source>
        <dbReference type="EMBL" id="KAK3263593.1"/>
    </source>
</evidence>
<evidence type="ECO:0000256" key="2">
    <source>
        <dbReference type="ARBA" id="ARBA00022475"/>
    </source>
</evidence>
<keyword evidence="2" id="KW-1003">Cell membrane</keyword>
<dbReference type="PANTHER" id="PTHR33452:SF1">
    <property type="entry name" value="INNER MEMBRANE PROTEIN YPHA-RELATED"/>
    <property type="match status" value="1"/>
</dbReference>
<dbReference type="PANTHER" id="PTHR33452">
    <property type="entry name" value="OXIDOREDUCTASE CATD-RELATED"/>
    <property type="match status" value="1"/>
</dbReference>
<evidence type="ECO:0000256" key="3">
    <source>
        <dbReference type="ARBA" id="ARBA00022692"/>
    </source>
</evidence>
<gene>
    <name evidence="6" type="ORF">CYMTET_27614</name>
</gene>
<evidence type="ECO:0000256" key="4">
    <source>
        <dbReference type="ARBA" id="ARBA00022989"/>
    </source>
</evidence>
<dbReference type="InterPro" id="IPR032808">
    <property type="entry name" value="DoxX"/>
</dbReference>
<organism evidence="6 7">
    <name type="scientific">Cymbomonas tetramitiformis</name>
    <dbReference type="NCBI Taxonomy" id="36881"/>
    <lineage>
        <taxon>Eukaryota</taxon>
        <taxon>Viridiplantae</taxon>
        <taxon>Chlorophyta</taxon>
        <taxon>Pyramimonadophyceae</taxon>
        <taxon>Pyramimonadales</taxon>
        <taxon>Pyramimonadaceae</taxon>
        <taxon>Cymbomonas</taxon>
    </lineage>
</organism>
<protein>
    <recommendedName>
        <fullName evidence="8">DoxX family protein</fullName>
    </recommendedName>
</protein>
<accession>A0AAE0FQ08</accession>
<reference evidence="6 7" key="1">
    <citation type="journal article" date="2015" name="Genome Biol. Evol.">
        <title>Comparative Genomics of a Bacterivorous Green Alga Reveals Evolutionary Causalities and Consequences of Phago-Mixotrophic Mode of Nutrition.</title>
        <authorList>
            <person name="Burns J.A."/>
            <person name="Paasch A."/>
            <person name="Narechania A."/>
            <person name="Kim E."/>
        </authorList>
    </citation>
    <scope>NUCLEOTIDE SEQUENCE [LARGE SCALE GENOMIC DNA]</scope>
    <source>
        <strain evidence="6 7">PLY_AMNH</strain>
    </source>
</reference>
<keyword evidence="4" id="KW-1133">Transmembrane helix</keyword>